<name>A0A918VNC4_9GAMM</name>
<dbReference type="PANTHER" id="PTHR43436">
    <property type="entry name" value="ARAC-FAMILY TRANSCRIPTIONAL REGULATOR"/>
    <property type="match status" value="1"/>
</dbReference>
<evidence type="ECO:0000256" key="3">
    <source>
        <dbReference type="ARBA" id="ARBA00023163"/>
    </source>
</evidence>
<dbReference type="GO" id="GO:0043565">
    <property type="term" value="F:sequence-specific DNA binding"/>
    <property type="evidence" value="ECO:0007669"/>
    <property type="project" value="InterPro"/>
</dbReference>
<accession>A0A918VNC4</accession>
<dbReference type="GO" id="GO:0003700">
    <property type="term" value="F:DNA-binding transcription factor activity"/>
    <property type="evidence" value="ECO:0007669"/>
    <property type="project" value="InterPro"/>
</dbReference>
<dbReference type="InterPro" id="IPR009057">
    <property type="entry name" value="Homeodomain-like_sf"/>
</dbReference>
<dbReference type="PRINTS" id="PR00032">
    <property type="entry name" value="HTHARAC"/>
</dbReference>
<evidence type="ECO:0000313" key="6">
    <source>
        <dbReference type="Proteomes" id="UP000614811"/>
    </source>
</evidence>
<comment type="caution">
    <text evidence="5">The sequence shown here is derived from an EMBL/GenBank/DDBJ whole genome shotgun (WGS) entry which is preliminary data.</text>
</comment>
<dbReference type="Gene3D" id="1.10.10.60">
    <property type="entry name" value="Homeodomain-like"/>
    <property type="match status" value="2"/>
</dbReference>
<keyword evidence="6" id="KW-1185">Reference proteome</keyword>
<dbReference type="InterPro" id="IPR009594">
    <property type="entry name" value="Tscrpt_reg_HTH_AraC_N"/>
</dbReference>
<dbReference type="PROSITE" id="PS01124">
    <property type="entry name" value="HTH_ARAC_FAMILY_2"/>
    <property type="match status" value="1"/>
</dbReference>
<dbReference type="Pfam" id="PF12833">
    <property type="entry name" value="HTH_18"/>
    <property type="match status" value="1"/>
</dbReference>
<dbReference type="Proteomes" id="UP000614811">
    <property type="component" value="Unassembled WGS sequence"/>
</dbReference>
<proteinExistence type="predicted"/>
<reference evidence="5" key="2">
    <citation type="submission" date="2020-09" db="EMBL/GenBank/DDBJ databases">
        <authorList>
            <person name="Sun Q."/>
            <person name="Kim S."/>
        </authorList>
    </citation>
    <scope>NUCLEOTIDE SEQUENCE</scope>
    <source>
        <strain evidence="5">KCTC 12711</strain>
    </source>
</reference>
<protein>
    <submittedName>
        <fullName evidence="5">AraC family transcriptional regulator</fullName>
    </submittedName>
</protein>
<feature type="domain" description="HTH araC/xylS-type" evidence="4">
    <location>
        <begin position="192"/>
        <end position="289"/>
    </location>
</feature>
<dbReference type="InterPro" id="IPR018060">
    <property type="entry name" value="HTH_AraC"/>
</dbReference>
<keyword evidence="3" id="KW-0804">Transcription</keyword>
<dbReference type="EMBL" id="BMXA01000003">
    <property type="protein sequence ID" value="GHA12239.1"/>
    <property type="molecule type" value="Genomic_DNA"/>
</dbReference>
<evidence type="ECO:0000256" key="1">
    <source>
        <dbReference type="ARBA" id="ARBA00023015"/>
    </source>
</evidence>
<dbReference type="SUPFAM" id="SSF46689">
    <property type="entry name" value="Homeodomain-like"/>
    <property type="match status" value="2"/>
</dbReference>
<dbReference type="Pfam" id="PF06719">
    <property type="entry name" value="AraC_N"/>
    <property type="match status" value="1"/>
</dbReference>
<dbReference type="AlphaFoldDB" id="A0A918VNC4"/>
<evidence type="ECO:0000313" key="5">
    <source>
        <dbReference type="EMBL" id="GHA12239.1"/>
    </source>
</evidence>
<reference evidence="5" key="1">
    <citation type="journal article" date="2014" name="Int. J. Syst. Evol. Microbiol.">
        <title>Complete genome sequence of Corynebacterium casei LMG S-19264T (=DSM 44701T), isolated from a smear-ripened cheese.</title>
        <authorList>
            <consortium name="US DOE Joint Genome Institute (JGI-PGF)"/>
            <person name="Walter F."/>
            <person name="Albersmeier A."/>
            <person name="Kalinowski J."/>
            <person name="Ruckert C."/>
        </authorList>
    </citation>
    <scope>NUCLEOTIDE SEQUENCE</scope>
    <source>
        <strain evidence="5">KCTC 12711</strain>
    </source>
</reference>
<dbReference type="SMART" id="SM00342">
    <property type="entry name" value="HTH_ARAC"/>
    <property type="match status" value="1"/>
</dbReference>
<sequence>MYKENIRRLIADRLEVDGLVETGITGVKLFKVSSRVRCAPAIYEPAIIAIVNGSKEAILDGNRYVYDENQYMCCSMSMPVEAGTPTASPDNPLLGVYVSLDTKVMTELSVELEYTLEAKQKPPKRKHQLGLELANWDAPFGEALLRLVKLSEDATATKVLGSSRLRELYYAVLTGGAGGSARRAFGAGSEIARVIDHISSHLDRGVTIEEIAARVGMSRAALHRKFKQTTSMSPIQFIKSMRLNAAAMKIAQGRNVNLAAMEVGYSSASQFSREFKRMYGKSPRLWRQTMPDSQAVI</sequence>
<keyword evidence="2" id="KW-0238">DNA-binding</keyword>
<keyword evidence="1" id="KW-0805">Transcription regulation</keyword>
<gene>
    <name evidence="5" type="ORF">GCM10008090_22650</name>
</gene>
<dbReference type="InterPro" id="IPR020449">
    <property type="entry name" value="Tscrpt_reg_AraC-type_HTH"/>
</dbReference>
<dbReference type="RefSeq" id="WP_189401073.1">
    <property type="nucleotide sequence ID" value="NZ_BMXA01000003.1"/>
</dbReference>
<organism evidence="5 6">
    <name type="scientific">Arenicella chitinivorans</name>
    <dbReference type="NCBI Taxonomy" id="1329800"/>
    <lineage>
        <taxon>Bacteria</taxon>
        <taxon>Pseudomonadati</taxon>
        <taxon>Pseudomonadota</taxon>
        <taxon>Gammaproteobacteria</taxon>
        <taxon>Arenicellales</taxon>
        <taxon>Arenicellaceae</taxon>
        <taxon>Arenicella</taxon>
    </lineage>
</organism>
<evidence type="ECO:0000259" key="4">
    <source>
        <dbReference type="PROSITE" id="PS01124"/>
    </source>
</evidence>
<dbReference type="PANTHER" id="PTHR43436:SF1">
    <property type="entry name" value="TRANSCRIPTIONAL REGULATORY PROTEIN"/>
    <property type="match status" value="1"/>
</dbReference>
<evidence type="ECO:0000256" key="2">
    <source>
        <dbReference type="ARBA" id="ARBA00023125"/>
    </source>
</evidence>